<reference evidence="4" key="1">
    <citation type="submission" date="2014-03" db="EMBL/GenBank/DDBJ databases">
        <authorList>
            <person name="Aksoy S."/>
            <person name="Warren W."/>
            <person name="Wilson R.K."/>
        </authorList>
    </citation>
    <scope>NUCLEOTIDE SEQUENCE [LARGE SCALE GENOMIC DNA]</scope>
    <source>
        <strain evidence="4">IAEA</strain>
    </source>
</reference>
<dbReference type="GO" id="GO:0005634">
    <property type="term" value="C:nucleus"/>
    <property type="evidence" value="ECO:0007669"/>
    <property type="project" value="TreeGrafter"/>
</dbReference>
<protein>
    <recommendedName>
        <fullName evidence="5">Serine/threonine-protein phosphatase 4 regulatory subunit 2</fullName>
    </recommendedName>
</protein>
<proteinExistence type="inferred from homology"/>
<sequence length="375" mass="42949">MATMKNAEEVMQILERFTRLKQKEIPKELDEYLGYVAKTGDTVFKWSSLKYLFREKLLSVIKNFLDNTPRSYQIPHYPNVDPFDYEDKKSSLVERLELFNAAPFTIQRLCELLIDPYRHYNRIDKFMRALEKTIFVISTIEPGCKYTEIENNDSLDSAVKGNLSLDVNVDIDIATESLSTMETAQNAQSSNGSNNKSDVEEKKGTEDKSNDNSESKTEEIKRSVDTTVSNKGGNMILTKIGAEIAKKGEMTVEEKEQDDVKGRNTEQQDPIKCQEDVEITQEITIKTLDKKETNRIDVVEQTAKEKNKVLSTTTEQQTKEETKEKEITIETIEKLAESNIPEEQADNIKESNKVYPCDCVCLDFYIPGNRNIWLG</sequence>
<keyword evidence="4" id="KW-1185">Reference proteome</keyword>
<dbReference type="GO" id="GO:0030289">
    <property type="term" value="C:protein phosphatase 4 complex"/>
    <property type="evidence" value="ECO:0007669"/>
    <property type="project" value="InterPro"/>
</dbReference>
<dbReference type="PANTHER" id="PTHR16487:SF0">
    <property type="entry name" value="PROTEIN PHOSPHATASE 4 REGULATORY SUBUNIT 2-RELATED"/>
    <property type="match status" value="1"/>
</dbReference>
<dbReference type="GO" id="GO:0005737">
    <property type="term" value="C:cytoplasm"/>
    <property type="evidence" value="ECO:0007669"/>
    <property type="project" value="TreeGrafter"/>
</dbReference>
<evidence type="ECO:0000256" key="2">
    <source>
        <dbReference type="SAM" id="MobiDB-lite"/>
    </source>
</evidence>
<dbReference type="Pfam" id="PF09184">
    <property type="entry name" value="PPP4R2"/>
    <property type="match status" value="1"/>
</dbReference>
<comment type="similarity">
    <text evidence="1">Belongs to the PPP4R2 family.</text>
</comment>
<dbReference type="AlphaFoldDB" id="A0A1A9WM93"/>
<dbReference type="PANTHER" id="PTHR16487">
    <property type="entry name" value="PPP4R2-RELATED PROTEIN"/>
    <property type="match status" value="1"/>
</dbReference>
<accession>A0A1A9WM93</accession>
<feature type="compositionally biased region" description="Basic and acidic residues" evidence="2">
    <location>
        <begin position="248"/>
        <end position="266"/>
    </location>
</feature>
<name>A0A1A9WM93_9MUSC</name>
<organism evidence="3 4">
    <name type="scientific">Glossina brevipalpis</name>
    <dbReference type="NCBI Taxonomy" id="37001"/>
    <lineage>
        <taxon>Eukaryota</taxon>
        <taxon>Metazoa</taxon>
        <taxon>Ecdysozoa</taxon>
        <taxon>Arthropoda</taxon>
        <taxon>Hexapoda</taxon>
        <taxon>Insecta</taxon>
        <taxon>Pterygota</taxon>
        <taxon>Neoptera</taxon>
        <taxon>Endopterygota</taxon>
        <taxon>Diptera</taxon>
        <taxon>Brachycera</taxon>
        <taxon>Muscomorpha</taxon>
        <taxon>Hippoboscoidea</taxon>
        <taxon>Glossinidae</taxon>
        <taxon>Glossina</taxon>
    </lineage>
</organism>
<feature type="region of interest" description="Disordered" evidence="2">
    <location>
        <begin position="181"/>
        <end position="232"/>
    </location>
</feature>
<evidence type="ECO:0000313" key="3">
    <source>
        <dbReference type="EnsemblMetazoa" id="GBRI024790-PA"/>
    </source>
</evidence>
<evidence type="ECO:0000256" key="1">
    <source>
        <dbReference type="ARBA" id="ARBA00009207"/>
    </source>
</evidence>
<dbReference type="VEuPathDB" id="VectorBase:GBRI024790"/>
<feature type="compositionally biased region" description="Low complexity" evidence="2">
    <location>
        <begin position="184"/>
        <end position="196"/>
    </location>
</feature>
<evidence type="ECO:0000313" key="4">
    <source>
        <dbReference type="Proteomes" id="UP000091820"/>
    </source>
</evidence>
<dbReference type="EnsemblMetazoa" id="GBRI024790-RA">
    <property type="protein sequence ID" value="GBRI024790-PA"/>
    <property type="gene ID" value="GBRI024790"/>
</dbReference>
<evidence type="ECO:0008006" key="5">
    <source>
        <dbReference type="Google" id="ProtNLM"/>
    </source>
</evidence>
<dbReference type="Proteomes" id="UP000091820">
    <property type="component" value="Unassembled WGS sequence"/>
</dbReference>
<dbReference type="GO" id="GO:0019888">
    <property type="term" value="F:protein phosphatase regulator activity"/>
    <property type="evidence" value="ECO:0007669"/>
    <property type="project" value="InterPro"/>
</dbReference>
<reference evidence="3" key="2">
    <citation type="submission" date="2020-05" db="UniProtKB">
        <authorList>
            <consortium name="EnsemblMetazoa"/>
        </authorList>
    </citation>
    <scope>IDENTIFICATION</scope>
    <source>
        <strain evidence="3">IAEA</strain>
    </source>
</reference>
<dbReference type="InterPro" id="IPR015267">
    <property type="entry name" value="PPP4R2"/>
</dbReference>
<feature type="compositionally biased region" description="Basic and acidic residues" evidence="2">
    <location>
        <begin position="197"/>
        <end position="224"/>
    </location>
</feature>
<dbReference type="STRING" id="37001.A0A1A9WM93"/>
<feature type="region of interest" description="Disordered" evidence="2">
    <location>
        <begin position="248"/>
        <end position="269"/>
    </location>
</feature>